<dbReference type="NCBIfam" id="NF003765">
    <property type="entry name" value="PRK05359.1"/>
    <property type="match status" value="1"/>
</dbReference>
<dbReference type="Pfam" id="PF00929">
    <property type="entry name" value="RNase_T"/>
    <property type="match status" value="1"/>
</dbReference>
<comment type="function">
    <text evidence="6">3'-to-5' exoribonuclease specific for small oligoribonucleotides.</text>
</comment>
<feature type="active site" evidence="6">
    <location>
        <position position="131"/>
    </location>
</feature>
<dbReference type="SMART" id="SM00479">
    <property type="entry name" value="EXOIII"/>
    <property type="match status" value="1"/>
</dbReference>
<dbReference type="InterPro" id="IPR036397">
    <property type="entry name" value="RNaseH_sf"/>
</dbReference>
<evidence type="ECO:0000313" key="9">
    <source>
        <dbReference type="Proteomes" id="UP000236655"/>
    </source>
</evidence>
<dbReference type="EC" id="3.1.-.-" evidence="6"/>
<evidence type="ECO:0000256" key="3">
    <source>
        <dbReference type="ARBA" id="ARBA00022801"/>
    </source>
</evidence>
<dbReference type="EMBL" id="CP024847">
    <property type="protein sequence ID" value="AUR51844.1"/>
    <property type="molecule type" value="Genomic_DNA"/>
</dbReference>
<dbReference type="HAMAP" id="MF_00045">
    <property type="entry name" value="Oligoribonuclease"/>
    <property type="match status" value="1"/>
</dbReference>
<keyword evidence="9" id="KW-1185">Reference proteome</keyword>
<feature type="domain" description="Exonuclease" evidence="7">
    <location>
        <begin position="9"/>
        <end position="182"/>
    </location>
</feature>
<dbReference type="PANTHER" id="PTHR11046:SF0">
    <property type="entry name" value="OLIGORIBONUCLEASE, MITOCHONDRIAL"/>
    <property type="match status" value="1"/>
</dbReference>
<gene>
    <name evidence="6" type="primary">orn</name>
    <name evidence="8" type="ORF">CUN60_05875</name>
</gene>
<name>A0A2I7N5U8_9NEIS</name>
<dbReference type="SUPFAM" id="SSF53098">
    <property type="entry name" value="Ribonuclease H-like"/>
    <property type="match status" value="1"/>
</dbReference>
<reference evidence="9" key="1">
    <citation type="submission" date="2017-11" db="EMBL/GenBank/DDBJ databases">
        <authorList>
            <person name="Chan K.G."/>
            <person name="Lee L.S."/>
        </authorList>
    </citation>
    <scope>NUCLEOTIDE SEQUENCE [LARGE SCALE GENOMIC DNA]</scope>
    <source>
        <strain evidence="9">DSM 100970</strain>
    </source>
</reference>
<dbReference type="InterPro" id="IPR013520">
    <property type="entry name" value="Ribonucl_H"/>
</dbReference>
<dbReference type="Proteomes" id="UP000236655">
    <property type="component" value="Chromosome"/>
</dbReference>
<keyword evidence="6" id="KW-0963">Cytoplasm</keyword>
<accession>A0A2I7N5U8</accession>
<evidence type="ECO:0000256" key="5">
    <source>
        <dbReference type="ARBA" id="ARBA00070964"/>
    </source>
</evidence>
<evidence type="ECO:0000256" key="4">
    <source>
        <dbReference type="ARBA" id="ARBA00022839"/>
    </source>
</evidence>
<evidence type="ECO:0000313" key="8">
    <source>
        <dbReference type="EMBL" id="AUR51844.1"/>
    </source>
</evidence>
<dbReference type="GO" id="GO:0006259">
    <property type="term" value="P:DNA metabolic process"/>
    <property type="evidence" value="ECO:0007669"/>
    <property type="project" value="UniProtKB-ARBA"/>
</dbReference>
<proteinExistence type="inferred from homology"/>
<organism evidence="8 9">
    <name type="scientific">Aquella oligotrophica</name>
    <dbReference type="NCBI Taxonomy" id="2067065"/>
    <lineage>
        <taxon>Bacteria</taxon>
        <taxon>Pseudomonadati</taxon>
        <taxon>Pseudomonadota</taxon>
        <taxon>Betaproteobacteria</taxon>
        <taxon>Neisseriales</taxon>
        <taxon>Neisseriaceae</taxon>
        <taxon>Aquella</taxon>
    </lineage>
</organism>
<protein>
    <recommendedName>
        <fullName evidence="5 6">Oligoribonuclease</fullName>
        <ecNumber evidence="6">3.1.-.-</ecNumber>
    </recommendedName>
</protein>
<evidence type="ECO:0000256" key="6">
    <source>
        <dbReference type="HAMAP-Rule" id="MF_00045"/>
    </source>
</evidence>
<dbReference type="GO" id="GO:0000175">
    <property type="term" value="F:3'-5'-RNA exonuclease activity"/>
    <property type="evidence" value="ECO:0007669"/>
    <property type="project" value="InterPro"/>
</dbReference>
<dbReference type="GO" id="GO:0003676">
    <property type="term" value="F:nucleic acid binding"/>
    <property type="evidence" value="ECO:0007669"/>
    <property type="project" value="InterPro"/>
</dbReference>
<dbReference type="PANTHER" id="PTHR11046">
    <property type="entry name" value="OLIGORIBONUCLEASE, MITOCHONDRIAL"/>
    <property type="match status" value="1"/>
</dbReference>
<evidence type="ECO:0000256" key="2">
    <source>
        <dbReference type="ARBA" id="ARBA00022722"/>
    </source>
</evidence>
<dbReference type="FunFam" id="3.30.420.10:FF:000003">
    <property type="entry name" value="Oligoribonuclease"/>
    <property type="match status" value="1"/>
</dbReference>
<dbReference type="CDD" id="cd06135">
    <property type="entry name" value="Orn"/>
    <property type="match status" value="1"/>
</dbReference>
<dbReference type="InterPro" id="IPR022894">
    <property type="entry name" value="Oligoribonuclease"/>
</dbReference>
<dbReference type="InterPro" id="IPR012337">
    <property type="entry name" value="RNaseH-like_sf"/>
</dbReference>
<dbReference type="Gene3D" id="3.30.420.10">
    <property type="entry name" value="Ribonuclease H-like superfamily/Ribonuclease H"/>
    <property type="match status" value="1"/>
</dbReference>
<comment type="subcellular location">
    <subcellularLocation>
        <location evidence="6">Cytoplasm</location>
    </subcellularLocation>
</comment>
<dbReference type="AlphaFoldDB" id="A0A2I7N5U8"/>
<keyword evidence="4 6" id="KW-0269">Exonuclease</keyword>
<dbReference type="RefSeq" id="WP_102951140.1">
    <property type="nucleotide sequence ID" value="NZ_CP024847.1"/>
</dbReference>
<keyword evidence="3 6" id="KW-0378">Hydrolase</keyword>
<sequence length="190" mass="21856">MTVIKNEYNLVWLDMEMTGLDPANNVILEVAVVITDGQLNVLAESESYAIAQPEIELAKMDKWNVSTHTRSGLIERVKSAGIEIALAEKELLKLIKKYTYKNKSPLCGNTIYQDRKFIVKYMPELEAYLHYRNVDVSSIKELARRWYPEILEGFKKHNKHEALADIHESIEELRYYRQKIMLPSGGGNPA</sequence>
<keyword evidence="2 6" id="KW-0540">Nuclease</keyword>
<comment type="similarity">
    <text evidence="1 6">Belongs to the oligoribonuclease family.</text>
</comment>
<dbReference type="KEGG" id="nba:CUN60_05875"/>
<evidence type="ECO:0000256" key="1">
    <source>
        <dbReference type="ARBA" id="ARBA00009921"/>
    </source>
</evidence>
<dbReference type="GO" id="GO:0005737">
    <property type="term" value="C:cytoplasm"/>
    <property type="evidence" value="ECO:0007669"/>
    <property type="project" value="UniProtKB-SubCell"/>
</dbReference>
<dbReference type="OrthoDB" id="9801329at2"/>
<evidence type="ECO:0000259" key="7">
    <source>
        <dbReference type="SMART" id="SM00479"/>
    </source>
</evidence>